<evidence type="ECO:0000313" key="2">
    <source>
        <dbReference type="EMBL" id="TQN32694.1"/>
    </source>
</evidence>
<dbReference type="Pfam" id="PF09485">
    <property type="entry name" value="CRISPR_Cse2"/>
    <property type="match status" value="1"/>
</dbReference>
<keyword evidence="3" id="KW-1185">Reference proteome</keyword>
<feature type="region of interest" description="Disordered" evidence="1">
    <location>
        <begin position="137"/>
        <end position="162"/>
    </location>
</feature>
<dbReference type="Proteomes" id="UP000317422">
    <property type="component" value="Unassembled WGS sequence"/>
</dbReference>
<dbReference type="RefSeq" id="WP_141924157.1">
    <property type="nucleotide sequence ID" value="NZ_VFQC01000001.1"/>
</dbReference>
<protein>
    <submittedName>
        <fullName evidence="2">CRISPR system Cascade subunit CasB</fullName>
    </submittedName>
</protein>
<dbReference type="InterPro" id="IPR038287">
    <property type="entry name" value="Cse2_sf"/>
</dbReference>
<dbReference type="Gene3D" id="1.10.520.40">
    <property type="entry name" value="CRISPR-associated protein Cse2"/>
    <property type="match status" value="1"/>
</dbReference>
<organism evidence="2 3">
    <name type="scientific">Haloactinospora alba</name>
    <dbReference type="NCBI Taxonomy" id="405555"/>
    <lineage>
        <taxon>Bacteria</taxon>
        <taxon>Bacillati</taxon>
        <taxon>Actinomycetota</taxon>
        <taxon>Actinomycetes</taxon>
        <taxon>Streptosporangiales</taxon>
        <taxon>Nocardiopsidaceae</taxon>
        <taxon>Haloactinospora</taxon>
    </lineage>
</organism>
<dbReference type="CDD" id="cd09731">
    <property type="entry name" value="Cse2_I-E"/>
    <property type="match status" value="1"/>
</dbReference>
<dbReference type="NCBIfam" id="TIGR02548">
    <property type="entry name" value="casB_cse2"/>
    <property type="match status" value="1"/>
</dbReference>
<dbReference type="AlphaFoldDB" id="A0A543NLK9"/>
<proteinExistence type="predicted"/>
<feature type="region of interest" description="Disordered" evidence="1">
    <location>
        <begin position="235"/>
        <end position="254"/>
    </location>
</feature>
<dbReference type="InterPro" id="IPR013382">
    <property type="entry name" value="CRISPR-assoc_prot_Cse2"/>
</dbReference>
<feature type="region of interest" description="Disordered" evidence="1">
    <location>
        <begin position="83"/>
        <end position="117"/>
    </location>
</feature>
<evidence type="ECO:0000313" key="3">
    <source>
        <dbReference type="Proteomes" id="UP000317422"/>
    </source>
</evidence>
<gene>
    <name evidence="2" type="ORF">FHX37_2672</name>
</gene>
<feature type="compositionally biased region" description="Acidic residues" evidence="1">
    <location>
        <begin position="90"/>
        <end position="102"/>
    </location>
</feature>
<evidence type="ECO:0000256" key="1">
    <source>
        <dbReference type="SAM" id="MobiDB-lite"/>
    </source>
</evidence>
<feature type="compositionally biased region" description="Basic and acidic residues" evidence="1">
    <location>
        <begin position="235"/>
        <end position="244"/>
    </location>
</feature>
<name>A0A543NLK9_9ACTN</name>
<sequence>MTRTTEGLRERAGKLVAHVHDSVEHRPGERAALRRALGRHPDDTAIRPAARRVIAPHLDDLRGPKREAVERAFYTVAALIAARPRRARDEAEDPTPAAEEDNSAQNTPDGLRGTAENAPFPKSYVAALDLGSALGRSTAEAASARPDQSRGDGDGSSPYREAPQEKRLHLLCRQDLDGLHRHLPRVVRFLRSERIAIDWARLACDLATWGEGGTNGRNRVAKQWLDGYYRTVSIEEARRRRQEPAGDTPPSQEA</sequence>
<accession>A0A543NLK9</accession>
<reference evidence="2 3" key="1">
    <citation type="submission" date="2019-06" db="EMBL/GenBank/DDBJ databases">
        <title>Sequencing the genomes of 1000 actinobacteria strains.</title>
        <authorList>
            <person name="Klenk H.-P."/>
        </authorList>
    </citation>
    <scope>NUCLEOTIDE SEQUENCE [LARGE SCALE GENOMIC DNA]</scope>
    <source>
        <strain evidence="2 3">DSM 45015</strain>
    </source>
</reference>
<comment type="caution">
    <text evidence="2">The sequence shown here is derived from an EMBL/GenBank/DDBJ whole genome shotgun (WGS) entry which is preliminary data.</text>
</comment>
<dbReference type="OrthoDB" id="4195769at2"/>
<dbReference type="EMBL" id="VFQC01000001">
    <property type="protein sequence ID" value="TQN32694.1"/>
    <property type="molecule type" value="Genomic_DNA"/>
</dbReference>